<evidence type="ECO:0000259" key="12">
    <source>
        <dbReference type="PROSITE" id="PS50929"/>
    </source>
</evidence>
<evidence type="ECO:0000256" key="2">
    <source>
        <dbReference type="ARBA" id="ARBA00009726"/>
    </source>
</evidence>
<evidence type="ECO:0000313" key="13">
    <source>
        <dbReference type="EMBL" id="EFO83778.1"/>
    </source>
</evidence>
<feature type="transmembrane region" description="Helical" evidence="10">
    <location>
        <begin position="757"/>
        <end position="779"/>
    </location>
</feature>
<feature type="transmembrane region" description="Helical" evidence="10">
    <location>
        <begin position="848"/>
        <end position="870"/>
    </location>
</feature>
<dbReference type="HOGENOM" id="CLU_000604_27_1_1"/>
<feature type="domain" description="ABC transmembrane type-1" evidence="12">
    <location>
        <begin position="757"/>
        <end position="999"/>
    </location>
</feature>
<dbReference type="InterPro" id="IPR017871">
    <property type="entry name" value="ABC_transporter-like_CS"/>
</dbReference>
<evidence type="ECO:0000256" key="7">
    <source>
        <dbReference type="ARBA" id="ARBA00022840"/>
    </source>
</evidence>
<evidence type="ECO:0000259" key="11">
    <source>
        <dbReference type="PROSITE" id="PS50893"/>
    </source>
</evidence>
<feature type="transmembrane region" description="Helical" evidence="10">
    <location>
        <begin position="202"/>
        <end position="225"/>
    </location>
</feature>
<organism evidence="14">
    <name type="scientific">Caenorhabditis remanei</name>
    <name type="common">Caenorhabditis vulgaris</name>
    <dbReference type="NCBI Taxonomy" id="31234"/>
    <lineage>
        <taxon>Eukaryota</taxon>
        <taxon>Metazoa</taxon>
        <taxon>Ecdysozoa</taxon>
        <taxon>Nematoda</taxon>
        <taxon>Chromadorea</taxon>
        <taxon>Rhabditida</taxon>
        <taxon>Rhabditina</taxon>
        <taxon>Rhabditomorpha</taxon>
        <taxon>Rhabditoidea</taxon>
        <taxon>Rhabditidae</taxon>
        <taxon>Peloderinae</taxon>
        <taxon>Caenorhabditis</taxon>
    </lineage>
</organism>
<dbReference type="GO" id="GO:0016887">
    <property type="term" value="F:ATP hydrolysis activity"/>
    <property type="evidence" value="ECO:0007669"/>
    <property type="project" value="InterPro"/>
</dbReference>
<keyword evidence="8 10" id="KW-1133">Transmembrane helix</keyword>
<dbReference type="GO" id="GO:0016020">
    <property type="term" value="C:membrane"/>
    <property type="evidence" value="ECO:0007669"/>
    <property type="project" value="InterPro"/>
</dbReference>
<dbReference type="GO" id="GO:0012505">
    <property type="term" value="C:endomembrane system"/>
    <property type="evidence" value="ECO:0007669"/>
    <property type="project" value="UniProtKB-SubCell"/>
</dbReference>
<protein>
    <submittedName>
        <fullName evidence="13">Uncharacterized protein</fullName>
    </submittedName>
</protein>
<keyword evidence="14" id="KW-1185">Reference proteome</keyword>
<dbReference type="PANTHER" id="PTHR24223">
    <property type="entry name" value="ATP-BINDING CASSETTE SUB-FAMILY C"/>
    <property type="match status" value="1"/>
</dbReference>
<dbReference type="CDD" id="cd03250">
    <property type="entry name" value="ABCC_MRP_domain1"/>
    <property type="match status" value="1"/>
</dbReference>
<dbReference type="CDD" id="cd18595">
    <property type="entry name" value="ABC_6TM_MRP1_2_3_6_D1_like"/>
    <property type="match status" value="1"/>
</dbReference>
<dbReference type="Gene3D" id="3.40.50.300">
    <property type="entry name" value="P-loop containing nucleotide triphosphate hydrolases"/>
    <property type="match status" value="2"/>
</dbReference>
<dbReference type="GO" id="GO:0005524">
    <property type="term" value="F:ATP binding"/>
    <property type="evidence" value="ECO:0007669"/>
    <property type="project" value="UniProtKB-KW"/>
</dbReference>
<feature type="domain" description="ABC transporter" evidence="11">
    <location>
        <begin position="405"/>
        <end position="645"/>
    </location>
</feature>
<dbReference type="Gene3D" id="1.20.1560.10">
    <property type="entry name" value="ABC transporter type 1, transmembrane domain"/>
    <property type="match status" value="2"/>
</dbReference>
<dbReference type="InterPro" id="IPR003439">
    <property type="entry name" value="ABC_transporter-like_ATP-bd"/>
</dbReference>
<dbReference type="Proteomes" id="UP000008281">
    <property type="component" value="Unassembled WGS sequence"/>
</dbReference>
<evidence type="ECO:0000256" key="1">
    <source>
        <dbReference type="ARBA" id="ARBA00004127"/>
    </source>
</evidence>
<keyword evidence="7" id="KW-0067">ATP-binding</keyword>
<dbReference type="FunFam" id="1.20.1560.10:FF:000013">
    <property type="entry name" value="ABC transporter C family member 2"/>
    <property type="match status" value="1"/>
</dbReference>
<feature type="transmembrane region" description="Helical" evidence="10">
    <location>
        <begin position="940"/>
        <end position="962"/>
    </location>
</feature>
<feature type="domain" description="ABC transmembrane type-1" evidence="12">
    <location>
        <begin position="77"/>
        <end position="374"/>
    </location>
</feature>
<keyword evidence="9 10" id="KW-0472">Membrane</keyword>
<dbReference type="PANTHER" id="PTHR24223:SF398">
    <property type="entry name" value="MULTIDRUG RESISTANCE-ASSOCIATED PROTEIN 1"/>
    <property type="match status" value="1"/>
</dbReference>
<dbReference type="EMBL" id="DS268509">
    <property type="protein sequence ID" value="EFO83778.1"/>
    <property type="molecule type" value="Genomic_DNA"/>
</dbReference>
<name>E3N1J9_CAERE</name>
<gene>
    <name evidence="13" type="ORF">CRE_14222</name>
</gene>
<dbReference type="InterPro" id="IPR027417">
    <property type="entry name" value="P-loop_NTPase"/>
</dbReference>
<feature type="transmembrane region" description="Helical" evidence="10">
    <location>
        <begin position="114"/>
        <end position="132"/>
    </location>
</feature>
<evidence type="ECO:0000256" key="9">
    <source>
        <dbReference type="ARBA" id="ARBA00023136"/>
    </source>
</evidence>
<dbReference type="InParanoid" id="E3N1J9"/>
<evidence type="ECO:0000256" key="8">
    <source>
        <dbReference type="ARBA" id="ARBA00022989"/>
    </source>
</evidence>
<keyword evidence="6" id="KW-0547">Nucleotide-binding</keyword>
<dbReference type="InterPro" id="IPR003593">
    <property type="entry name" value="AAA+_ATPase"/>
</dbReference>
<proteinExistence type="inferred from homology"/>
<dbReference type="FunFam" id="3.40.50.300:FF:000074">
    <property type="entry name" value="Multidrug resistance-associated protein 5 isoform 1"/>
    <property type="match status" value="1"/>
</dbReference>
<dbReference type="SUPFAM" id="SSF90123">
    <property type="entry name" value="ABC transporter transmembrane region"/>
    <property type="match status" value="2"/>
</dbReference>
<accession>E3N1J9</accession>
<evidence type="ECO:0000256" key="4">
    <source>
        <dbReference type="ARBA" id="ARBA00022692"/>
    </source>
</evidence>
<comment type="similarity">
    <text evidence="2">Belongs to the ABC transporter superfamily. ABCC family. Conjugate transporter (TC 3.A.1.208) subfamily.</text>
</comment>
<dbReference type="InterPro" id="IPR011527">
    <property type="entry name" value="ABC1_TM_dom"/>
</dbReference>
<feature type="domain" description="ABC transporter" evidence="11">
    <location>
        <begin position="1035"/>
        <end position="1279"/>
    </location>
</feature>
<keyword evidence="5" id="KW-0677">Repeat</keyword>
<evidence type="ECO:0000256" key="3">
    <source>
        <dbReference type="ARBA" id="ARBA00022448"/>
    </source>
</evidence>
<dbReference type="FunFam" id="3.40.50.300:FF:000997">
    <property type="entry name" value="Multidrug resistance-associated protein 1"/>
    <property type="match status" value="1"/>
</dbReference>
<dbReference type="OrthoDB" id="6500128at2759"/>
<dbReference type="eggNOG" id="KOG0054">
    <property type="taxonomic scope" value="Eukaryota"/>
</dbReference>
<evidence type="ECO:0000313" key="14">
    <source>
        <dbReference type="Proteomes" id="UP000008281"/>
    </source>
</evidence>
<dbReference type="Pfam" id="PF00664">
    <property type="entry name" value="ABC_membrane"/>
    <property type="match status" value="2"/>
</dbReference>
<evidence type="ECO:0000256" key="5">
    <source>
        <dbReference type="ARBA" id="ARBA00022737"/>
    </source>
</evidence>
<dbReference type="PROSITE" id="PS50929">
    <property type="entry name" value="ABC_TM1F"/>
    <property type="match status" value="2"/>
</dbReference>
<dbReference type="InterPro" id="IPR050173">
    <property type="entry name" value="ABC_transporter_C-like"/>
</dbReference>
<dbReference type="SUPFAM" id="SSF52540">
    <property type="entry name" value="P-loop containing nucleoside triphosphate hydrolases"/>
    <property type="match status" value="2"/>
</dbReference>
<keyword evidence="4 10" id="KW-0812">Transmembrane</keyword>
<comment type="subcellular location">
    <subcellularLocation>
        <location evidence="1">Endomembrane system</location>
        <topology evidence="1">Multi-pass membrane protein</topology>
    </subcellularLocation>
</comment>
<dbReference type="Pfam" id="PF00005">
    <property type="entry name" value="ABC_tran"/>
    <property type="match status" value="2"/>
</dbReference>
<keyword evidence="3" id="KW-0813">Transport</keyword>
<feature type="transmembrane region" description="Helical" evidence="10">
    <location>
        <begin position="716"/>
        <end position="737"/>
    </location>
</feature>
<evidence type="ECO:0000256" key="10">
    <source>
        <dbReference type="SAM" id="Phobius"/>
    </source>
</evidence>
<reference evidence="13" key="1">
    <citation type="submission" date="2007-07" db="EMBL/GenBank/DDBJ databases">
        <title>PCAP assembly of the Caenorhabditis remanei genome.</title>
        <authorList>
            <consortium name="The Caenorhabditis remanei Sequencing Consortium"/>
            <person name="Wilson R.K."/>
        </authorList>
    </citation>
    <scope>NUCLEOTIDE SEQUENCE [LARGE SCALE GENOMIC DNA]</scope>
    <source>
        <strain evidence="13">PB4641</strain>
    </source>
</reference>
<dbReference type="InterPro" id="IPR036640">
    <property type="entry name" value="ABC1_TM_sf"/>
</dbReference>
<dbReference type="PROSITE" id="PS00211">
    <property type="entry name" value="ABC_TRANSPORTER_1"/>
    <property type="match status" value="2"/>
</dbReference>
<dbReference type="GO" id="GO:0140359">
    <property type="term" value="F:ABC-type transporter activity"/>
    <property type="evidence" value="ECO:0007669"/>
    <property type="project" value="InterPro"/>
</dbReference>
<dbReference type="STRING" id="31234.E3N1J9"/>
<sequence>MKKTCPENNASFLSRITFKWFTPLTELGNKKPLEFEDLWELNERDKSENLIPLFQKYQNGQNSFFLPLLKTLKTQLLLGALFQLICGLTEFFPPILMKMLIQFMENPDEPTWKGYIIAFLMFITSNIVTIFVHQSWDVVYRLQINVRSCLTNAIYSKALKLSNEARKEFGSGEIMNLVNGDVPKVEGIALNSMKFWAEPMQIIVSIYIIWNLLGISAFSGLLVLLASIQMNKFISEHSRKVTSDLVKNRDEQTRMESEVLNGIKVLKMYSWEKSMESMILNIRERGHALFKKKEFVYCCSYFLWDASSLLVIFFPDVQMSFLFQASAVTFTTFVFLDPENNKLTPELSFVILSLFEIIRIPVARMGYMYGQAIEFSVVNNRLKTFFAAEEVDSVEENCEEKDFAISIKNGEFCWNSDETPILRDITFNINRGQLVAIVGTVGSGKSSLLHAILGDMKRKSGVVEVNGSIAYVPQQSWIQNLSLKDNILFGHPMNSNNYEEAIRNCALVEDLKSLPAGDRTEIGEKGINLSGGQKQRVSLARAVYHDADIVLMDDPLSAVDSHVGKHIWDNVICKFFIEIKTDTIRFSASETGCLSSKTRILVTHGLTYLKYCDQVIVLNNGSISEMGTYQELLENDGAFSKILDEYLVEENDEVIGEASGTSDRVDENLELNMSQKRDDEFYENRENDESYHLIEKETIESGSVNSSFYLDFLQSIGFFTFTTFLIACVVRSSIEVWANKYLVEMSKEDETDTKIKLLGYSSLCFGKSIAMAVAGIIWIQGTVEFGRVLYARLLGNILRSPMSFFDVTPIGRLLNLLGKDMESAERLLPSEIQEVIKQSIVLISKVSVIIWTVPSSGFLIGVLTIGYFYVMRYFISTSRQLKRLESALRSPTISNFQESIQGASSIRAFNSVNRFILQSQKIVDDQLRANFLMVTANRWLAVRLESIGNLIVLFTAGAAVYFRDSYEMSSGIVALSVTYALSVTHSLQWNVRAMGELESLTVSIERIKNYMNIRNEGMQSKNLSISESWPEKGEIQIKNLSIRYRQGLDLVLHGVSAHIKSGEKIGIVGRTGAGKSSLALALFRIVEADEGSIEVDGIDISDLNLDDLRSHLTIVPQDPVCFSGSLRMNLDPFSTFSNAQIWEALRNAHLAYFVEILPGGLDFQISMTVCDSVYPDLRTTIFSVGQRQLMCLARALLRKTKILVLDEAAAAVDVGTDSLIQRTIQEQFKDCTVITIAHRLNTIMSCDRILVLDKGRVIEFDSPRNLLLNPQGMFYSMAKDDNSIQ</sequence>
<dbReference type="CDD" id="cd18603">
    <property type="entry name" value="ABC_6TM_MRP1_2_3_6_D2_like"/>
    <property type="match status" value="1"/>
</dbReference>
<dbReference type="SMART" id="SM00382">
    <property type="entry name" value="AAA"/>
    <property type="match status" value="2"/>
</dbReference>
<evidence type="ECO:0000256" key="6">
    <source>
        <dbReference type="ARBA" id="ARBA00022741"/>
    </source>
</evidence>
<dbReference type="OMA" id="RTIRIEF"/>
<dbReference type="CDD" id="cd03244">
    <property type="entry name" value="ABCC_MRP_domain2"/>
    <property type="match status" value="1"/>
</dbReference>
<dbReference type="PROSITE" id="PS50893">
    <property type="entry name" value="ABC_TRANSPORTER_2"/>
    <property type="match status" value="2"/>
</dbReference>
<feature type="transmembrane region" description="Helical" evidence="10">
    <location>
        <begin position="76"/>
        <end position="93"/>
    </location>
</feature>